<feature type="domain" description="NADAR" evidence="3">
    <location>
        <begin position="4"/>
        <end position="145"/>
    </location>
</feature>
<reference evidence="4" key="2">
    <citation type="journal article" date="2019" name="Genome Biol. Evol.">
        <title>Day and night: Metabolic profiles and evolutionary relationships of six axenic non-marine cyanobacteria.</title>
        <authorList>
            <person name="Will S.E."/>
            <person name="Henke P."/>
            <person name="Boedeker C."/>
            <person name="Huang S."/>
            <person name="Brinkmann H."/>
            <person name="Rohde M."/>
            <person name="Jarek M."/>
            <person name="Friedl T."/>
            <person name="Seufert S."/>
            <person name="Schumacher M."/>
            <person name="Overmann J."/>
            <person name="Neumann-Schaal M."/>
            <person name="Petersen J."/>
        </authorList>
    </citation>
    <scope>NUCLEOTIDE SEQUENCE [LARGE SCALE GENOMIC DNA]</scope>
    <source>
        <strain evidence="4">PCC 7102</strain>
    </source>
</reference>
<evidence type="ECO:0000256" key="2">
    <source>
        <dbReference type="ARBA" id="ARBA00000751"/>
    </source>
</evidence>
<evidence type="ECO:0000256" key="1">
    <source>
        <dbReference type="ARBA" id="ARBA00000022"/>
    </source>
</evidence>
<comment type="catalytic activity">
    <reaction evidence="2">
        <text>2,5-diamino-6-hydroxy-4-(5-phosphoribosylamino)-pyrimidine + H2O = 2,5,6-triamino-4-hydroxypyrimidine + D-ribose 5-phosphate</text>
        <dbReference type="Rhea" id="RHEA:23436"/>
        <dbReference type="ChEBI" id="CHEBI:15377"/>
        <dbReference type="ChEBI" id="CHEBI:58614"/>
        <dbReference type="ChEBI" id="CHEBI:78346"/>
        <dbReference type="ChEBI" id="CHEBI:137796"/>
    </reaction>
</comment>
<dbReference type="NCBIfam" id="TIGR02464">
    <property type="entry name" value="ribofla_fusion"/>
    <property type="match status" value="1"/>
</dbReference>
<comment type="catalytic activity">
    <reaction evidence="1">
        <text>5-amino-6-(5-phospho-D-ribosylamino)uracil + H2O = 5,6-diaminouracil + D-ribose 5-phosphate</text>
        <dbReference type="Rhea" id="RHEA:55020"/>
        <dbReference type="ChEBI" id="CHEBI:15377"/>
        <dbReference type="ChEBI" id="CHEBI:46252"/>
        <dbReference type="ChEBI" id="CHEBI:58453"/>
        <dbReference type="ChEBI" id="CHEBI:78346"/>
    </reaction>
</comment>
<protein>
    <recommendedName>
        <fullName evidence="3">NADAR domain-containing protein</fullName>
    </recommendedName>
</protein>
<evidence type="ECO:0000313" key="5">
    <source>
        <dbReference type="Proteomes" id="UP000271624"/>
    </source>
</evidence>
<name>A0A3S1ANX0_9CYAN</name>
<dbReference type="AlphaFoldDB" id="A0A3S1ANX0"/>
<dbReference type="Proteomes" id="UP000271624">
    <property type="component" value="Unassembled WGS sequence"/>
</dbReference>
<evidence type="ECO:0000313" key="4">
    <source>
        <dbReference type="EMBL" id="RUT05755.1"/>
    </source>
</evidence>
<comment type="caution">
    <text evidence="4">The sequence shown here is derived from an EMBL/GenBank/DDBJ whole genome shotgun (WGS) entry which is preliminary data.</text>
</comment>
<dbReference type="EMBL" id="RSCL01000008">
    <property type="protein sequence ID" value="RUT05755.1"/>
    <property type="molecule type" value="Genomic_DNA"/>
</dbReference>
<dbReference type="SUPFAM" id="SSF143990">
    <property type="entry name" value="YbiA-like"/>
    <property type="match status" value="1"/>
</dbReference>
<organism evidence="4 5">
    <name type="scientific">Dulcicalothrix desertica PCC 7102</name>
    <dbReference type="NCBI Taxonomy" id="232991"/>
    <lineage>
        <taxon>Bacteria</taxon>
        <taxon>Bacillati</taxon>
        <taxon>Cyanobacteriota</taxon>
        <taxon>Cyanophyceae</taxon>
        <taxon>Nostocales</taxon>
        <taxon>Calotrichaceae</taxon>
        <taxon>Dulcicalothrix</taxon>
    </lineage>
</organism>
<dbReference type="RefSeq" id="WP_127082198.1">
    <property type="nucleotide sequence ID" value="NZ_RSCL01000008.1"/>
</dbReference>
<keyword evidence="5" id="KW-1185">Reference proteome</keyword>
<dbReference type="CDD" id="cd15457">
    <property type="entry name" value="NADAR"/>
    <property type="match status" value="1"/>
</dbReference>
<accession>A0A3S1ANX0</accession>
<dbReference type="InterPro" id="IPR037238">
    <property type="entry name" value="YbiA-like_sf"/>
</dbReference>
<proteinExistence type="predicted"/>
<sequence length="165" mass="18626">MTIYFYKVCDPYGCFSNFSLHPIEIEGTVWATVEHYYQAQKFVGSPDAAIIPEIYIAQTPEKAAALGRCDTRCVRSDWDIVKTQVMHKAVHKKFLTHIDIREVLFSTGTQLLVEDSPCDYFWGCGADKSGQNHLGKILMRVRGELTNVRRSQVQSQRSGGACNSM</sequence>
<dbReference type="InterPro" id="IPR012816">
    <property type="entry name" value="NADAR"/>
</dbReference>
<dbReference type="Pfam" id="PF08719">
    <property type="entry name" value="NADAR"/>
    <property type="match status" value="1"/>
</dbReference>
<reference evidence="4" key="1">
    <citation type="submission" date="2018-12" db="EMBL/GenBank/DDBJ databases">
        <authorList>
            <person name="Will S."/>
            <person name="Neumann-Schaal M."/>
            <person name="Henke P."/>
        </authorList>
    </citation>
    <scope>NUCLEOTIDE SEQUENCE</scope>
    <source>
        <strain evidence="4">PCC 7102</strain>
    </source>
</reference>
<evidence type="ECO:0000259" key="3">
    <source>
        <dbReference type="Pfam" id="PF08719"/>
    </source>
</evidence>
<dbReference type="Gene3D" id="1.10.357.40">
    <property type="entry name" value="YbiA-like"/>
    <property type="match status" value="1"/>
</dbReference>
<dbReference type="OrthoDB" id="67297at2"/>
<gene>
    <name evidence="4" type="ORF">DSM106972_037620</name>
</gene>